<dbReference type="OrthoDB" id="3205170at2759"/>
<proteinExistence type="predicted"/>
<name>A0A8K0XQU4_9AGAR</name>
<dbReference type="EMBL" id="JAEVFJ010000012">
    <property type="protein sequence ID" value="KAH8101459.1"/>
    <property type="molecule type" value="Genomic_DNA"/>
</dbReference>
<organism evidence="1 2">
    <name type="scientific">Cristinia sonorae</name>
    <dbReference type="NCBI Taxonomy" id="1940300"/>
    <lineage>
        <taxon>Eukaryota</taxon>
        <taxon>Fungi</taxon>
        <taxon>Dikarya</taxon>
        <taxon>Basidiomycota</taxon>
        <taxon>Agaricomycotina</taxon>
        <taxon>Agaricomycetes</taxon>
        <taxon>Agaricomycetidae</taxon>
        <taxon>Agaricales</taxon>
        <taxon>Pleurotineae</taxon>
        <taxon>Stephanosporaceae</taxon>
        <taxon>Cristinia</taxon>
    </lineage>
</organism>
<reference evidence="1" key="1">
    <citation type="journal article" date="2021" name="New Phytol.">
        <title>Evolutionary innovations through gain and loss of genes in the ectomycorrhizal Boletales.</title>
        <authorList>
            <person name="Wu G."/>
            <person name="Miyauchi S."/>
            <person name="Morin E."/>
            <person name="Kuo A."/>
            <person name="Drula E."/>
            <person name="Varga T."/>
            <person name="Kohler A."/>
            <person name="Feng B."/>
            <person name="Cao Y."/>
            <person name="Lipzen A."/>
            <person name="Daum C."/>
            <person name="Hundley H."/>
            <person name="Pangilinan J."/>
            <person name="Johnson J."/>
            <person name="Barry K."/>
            <person name="LaButti K."/>
            <person name="Ng V."/>
            <person name="Ahrendt S."/>
            <person name="Min B."/>
            <person name="Choi I.G."/>
            <person name="Park H."/>
            <person name="Plett J.M."/>
            <person name="Magnuson J."/>
            <person name="Spatafora J.W."/>
            <person name="Nagy L.G."/>
            <person name="Henrissat B."/>
            <person name="Grigoriev I.V."/>
            <person name="Yang Z.L."/>
            <person name="Xu J."/>
            <person name="Martin F.M."/>
        </authorList>
    </citation>
    <scope>NUCLEOTIDE SEQUENCE</scope>
    <source>
        <strain evidence="1">KKN 215</strain>
    </source>
</reference>
<protein>
    <submittedName>
        <fullName evidence="1">Uncharacterized protein</fullName>
    </submittedName>
</protein>
<accession>A0A8K0XQU4</accession>
<keyword evidence="2" id="KW-1185">Reference proteome</keyword>
<comment type="caution">
    <text evidence="1">The sequence shown here is derived from an EMBL/GenBank/DDBJ whole genome shotgun (WGS) entry which is preliminary data.</text>
</comment>
<evidence type="ECO:0000313" key="1">
    <source>
        <dbReference type="EMBL" id="KAH8101459.1"/>
    </source>
</evidence>
<gene>
    <name evidence="1" type="ORF">BXZ70DRAFT_1007289</name>
</gene>
<sequence>MRLRNWKETVEPTIEETLLDVHPETLDQPFHWYIEPDITVWIKPADGKWRKGIVFAEWHTLYLHDRIQQWYVEYGKGQHRKRELFAPLLGNMKPDTPEVRELLRKAGVFV</sequence>
<evidence type="ECO:0000313" key="2">
    <source>
        <dbReference type="Proteomes" id="UP000813824"/>
    </source>
</evidence>
<dbReference type="AlphaFoldDB" id="A0A8K0XQU4"/>
<dbReference type="Proteomes" id="UP000813824">
    <property type="component" value="Unassembled WGS sequence"/>
</dbReference>